<evidence type="ECO:0000256" key="1">
    <source>
        <dbReference type="ARBA" id="ARBA00022676"/>
    </source>
</evidence>
<dbReference type="GO" id="GO:0016757">
    <property type="term" value="F:glycosyltransferase activity"/>
    <property type="evidence" value="ECO:0007669"/>
    <property type="project" value="UniProtKB-KW"/>
</dbReference>
<name>X1DNM8_9ZZZZ</name>
<reference evidence="4" key="1">
    <citation type="journal article" date="2014" name="Front. Microbiol.">
        <title>High frequency of phylogenetically diverse reductive dehalogenase-homologous genes in deep subseafloor sedimentary metagenomes.</title>
        <authorList>
            <person name="Kawai M."/>
            <person name="Futagami T."/>
            <person name="Toyoda A."/>
            <person name="Takaki Y."/>
            <person name="Nishi S."/>
            <person name="Hori S."/>
            <person name="Arai W."/>
            <person name="Tsubouchi T."/>
            <person name="Morono Y."/>
            <person name="Uchiyama I."/>
            <person name="Ito T."/>
            <person name="Fujiyama A."/>
            <person name="Inagaki F."/>
            <person name="Takami H."/>
        </authorList>
    </citation>
    <scope>NUCLEOTIDE SEQUENCE</scope>
    <source>
        <strain evidence="4">Expedition CK06-06</strain>
    </source>
</reference>
<comment type="caution">
    <text evidence="4">The sequence shown here is derived from an EMBL/GenBank/DDBJ whole genome shotgun (WGS) entry which is preliminary data.</text>
</comment>
<keyword evidence="2" id="KW-0808">Transferase</keyword>
<dbReference type="AlphaFoldDB" id="X1DNM8"/>
<accession>X1DNM8</accession>
<dbReference type="EMBL" id="BART01021252">
    <property type="protein sequence ID" value="GAG98016.1"/>
    <property type="molecule type" value="Genomic_DNA"/>
</dbReference>
<feature type="non-terminal residue" evidence="4">
    <location>
        <position position="109"/>
    </location>
</feature>
<evidence type="ECO:0000256" key="2">
    <source>
        <dbReference type="ARBA" id="ARBA00022679"/>
    </source>
</evidence>
<evidence type="ECO:0000313" key="4">
    <source>
        <dbReference type="EMBL" id="GAG98016.1"/>
    </source>
</evidence>
<dbReference type="Pfam" id="PF08323">
    <property type="entry name" value="Glyco_transf_5"/>
    <property type="match status" value="1"/>
</dbReference>
<keyword evidence="1" id="KW-0328">Glycosyltransferase</keyword>
<sequence>MKIAMIGWEYPPFKAGGLATHCYGLTHSLSDKNVNVDFYMPKTKKASKTDKPNLNIIEVGETEVFPYDRPDSKEIRPDKITVVHNAVYPIDEGHKQEIVLFLGRLTIQK</sequence>
<dbReference type="InterPro" id="IPR013534">
    <property type="entry name" value="Starch_synth_cat_dom"/>
</dbReference>
<dbReference type="SUPFAM" id="SSF53756">
    <property type="entry name" value="UDP-Glycosyltransferase/glycogen phosphorylase"/>
    <property type="match status" value="1"/>
</dbReference>
<proteinExistence type="predicted"/>
<dbReference type="Gene3D" id="3.40.50.2000">
    <property type="entry name" value="Glycogen Phosphorylase B"/>
    <property type="match status" value="1"/>
</dbReference>
<organism evidence="4">
    <name type="scientific">marine sediment metagenome</name>
    <dbReference type="NCBI Taxonomy" id="412755"/>
    <lineage>
        <taxon>unclassified sequences</taxon>
        <taxon>metagenomes</taxon>
        <taxon>ecological metagenomes</taxon>
    </lineage>
</organism>
<gene>
    <name evidence="4" type="ORF">S01H4_39268</name>
</gene>
<feature type="domain" description="Starch synthase catalytic" evidence="3">
    <location>
        <begin position="2"/>
        <end position="59"/>
    </location>
</feature>
<evidence type="ECO:0000259" key="3">
    <source>
        <dbReference type="Pfam" id="PF08323"/>
    </source>
</evidence>
<protein>
    <recommendedName>
        <fullName evidence="3">Starch synthase catalytic domain-containing protein</fullName>
    </recommendedName>
</protein>